<evidence type="ECO:0000256" key="5">
    <source>
        <dbReference type="ARBA" id="ARBA00022679"/>
    </source>
</evidence>
<organism evidence="9 10">
    <name type="scientific">Aerophobetes bacterium</name>
    <dbReference type="NCBI Taxonomy" id="2030807"/>
    <lineage>
        <taxon>Bacteria</taxon>
        <taxon>Candidatus Aerophobota</taxon>
    </lineage>
</organism>
<dbReference type="GO" id="GO:0006006">
    <property type="term" value="P:glucose metabolic process"/>
    <property type="evidence" value="ECO:0007669"/>
    <property type="project" value="UniProtKB-KW"/>
</dbReference>
<evidence type="ECO:0000259" key="7">
    <source>
        <dbReference type="Pfam" id="PF00534"/>
    </source>
</evidence>
<evidence type="ECO:0000256" key="6">
    <source>
        <dbReference type="ARBA" id="ARBA00023277"/>
    </source>
</evidence>
<dbReference type="EMBL" id="SOIZ01000304">
    <property type="protein sequence ID" value="TET60359.1"/>
    <property type="molecule type" value="Genomic_DNA"/>
</dbReference>
<dbReference type="GO" id="GO:0016757">
    <property type="term" value="F:glycosyltransferase activity"/>
    <property type="evidence" value="ECO:0007669"/>
    <property type="project" value="UniProtKB-KW"/>
</dbReference>
<accession>A0A523W0L1</accession>
<dbReference type="InterPro" id="IPR001296">
    <property type="entry name" value="Glyco_trans_1"/>
</dbReference>
<dbReference type="Proteomes" id="UP000319130">
    <property type="component" value="Unassembled WGS sequence"/>
</dbReference>
<dbReference type="Pfam" id="PF21269">
    <property type="entry name" value="TreT_GT1"/>
    <property type="match status" value="1"/>
</dbReference>
<reference evidence="9 10" key="1">
    <citation type="submission" date="2019-03" db="EMBL/GenBank/DDBJ databases">
        <title>Metabolic potential of uncultured bacteria and archaea associated with petroleum seepage in deep-sea sediments.</title>
        <authorList>
            <person name="Dong X."/>
            <person name="Hubert C."/>
        </authorList>
    </citation>
    <scope>NUCLEOTIDE SEQUENCE [LARGE SCALE GENOMIC DNA]</scope>
    <source>
        <strain evidence="9">E29_bin52</strain>
    </source>
</reference>
<dbReference type="SUPFAM" id="SSF53756">
    <property type="entry name" value="UDP-Glycosyltransferase/glycogen phosphorylase"/>
    <property type="match status" value="1"/>
</dbReference>
<comment type="subunit">
    <text evidence="2">Homodimer.</text>
</comment>
<evidence type="ECO:0000313" key="10">
    <source>
        <dbReference type="Proteomes" id="UP000319130"/>
    </source>
</evidence>
<dbReference type="InterPro" id="IPR052078">
    <property type="entry name" value="Trehalose_Metab_GTase"/>
</dbReference>
<dbReference type="PANTHER" id="PTHR47779">
    <property type="entry name" value="SYNTHASE (CCG-9), PUTATIVE (AFU_ORTHOLOGUE AFUA_3G12100)-RELATED"/>
    <property type="match status" value="1"/>
</dbReference>
<evidence type="ECO:0000259" key="8">
    <source>
        <dbReference type="Pfam" id="PF21269"/>
    </source>
</evidence>
<dbReference type="Pfam" id="PF00534">
    <property type="entry name" value="Glycos_transf_1"/>
    <property type="match status" value="1"/>
</dbReference>
<evidence type="ECO:0000256" key="2">
    <source>
        <dbReference type="ARBA" id="ARBA00011738"/>
    </source>
</evidence>
<keyword evidence="6" id="KW-0119">Carbohydrate metabolism</keyword>
<name>A0A523W0L1_UNCAE</name>
<protein>
    <submittedName>
        <fullName evidence="9">Glycosyltransferase</fullName>
    </submittedName>
</protein>
<comment type="caution">
    <text evidence="9">The sequence shown here is derived from an EMBL/GenBank/DDBJ whole genome shotgun (WGS) entry which is preliminary data.</text>
</comment>
<dbReference type="Gene3D" id="3.40.50.2000">
    <property type="entry name" value="Glycogen Phosphorylase B"/>
    <property type="match status" value="2"/>
</dbReference>
<feature type="domain" description="Trehalose synthase N-terminal" evidence="8">
    <location>
        <begin position="34"/>
        <end position="175"/>
    </location>
</feature>
<dbReference type="PANTHER" id="PTHR47779:SF1">
    <property type="entry name" value="SYNTHASE (CCG-9), PUTATIVE (AFU_ORTHOLOGUE AFUA_3G12100)-RELATED"/>
    <property type="match status" value="1"/>
</dbReference>
<keyword evidence="4" id="KW-0328">Glycosyltransferase</keyword>
<evidence type="ECO:0000256" key="1">
    <source>
        <dbReference type="ARBA" id="ARBA00009481"/>
    </source>
</evidence>
<feature type="domain" description="Glycosyl transferase family 1" evidence="7">
    <location>
        <begin position="206"/>
        <end position="350"/>
    </location>
</feature>
<keyword evidence="5 9" id="KW-0808">Transferase</keyword>
<evidence type="ECO:0000256" key="3">
    <source>
        <dbReference type="ARBA" id="ARBA00022526"/>
    </source>
</evidence>
<comment type="similarity">
    <text evidence="1">Belongs to the glycosyltransferase group 1 family. Glycosyltransferase 4 subfamily.</text>
</comment>
<gene>
    <name evidence="9" type="ORF">E3J48_06810</name>
</gene>
<evidence type="ECO:0000256" key="4">
    <source>
        <dbReference type="ARBA" id="ARBA00022676"/>
    </source>
</evidence>
<keyword evidence="3" id="KW-0313">Glucose metabolism</keyword>
<dbReference type="AlphaFoldDB" id="A0A523W0L1"/>
<dbReference type="InterPro" id="IPR049438">
    <property type="entry name" value="TreT_GT1"/>
</dbReference>
<evidence type="ECO:0000313" key="9">
    <source>
        <dbReference type="EMBL" id="TET60359.1"/>
    </source>
</evidence>
<sequence length="361" mass="40469">MASELSKYEKIIGYEEIERLKDQARRLKGITLLHVNSTGIGGGVAEILKSLVPLFRDLGISCEWKVIRGTKEFFRITKSLHNSVQGVGGKSRLTRDMAKEYQGVNRENAKRLGLGADVVVVHDIQPLPLVEAKGRNKWVWRCHIDLSRPEREVWEFLHPYVASYDATIFSVPEFRQALSIPQYIIAPSIDPLSDKNRDLSPQKVRELYQKFRIPEGRPTLLQVSRFDPSKDPLGVIEAYRILKERMDCQLVLAGGGAEDDPEGSKILAQVMEEARDDPDIHILDLPPTSFLEINALQRGADVIIQKSLKEGFGLTVTEALWKEKAVVGGKVGGIKLQIRDGENGFLVSSVGEAAQRVEYLF</sequence>
<proteinExistence type="inferred from homology"/>
<feature type="non-terminal residue" evidence="9">
    <location>
        <position position="361"/>
    </location>
</feature>